<sequence>MSEETALTIQRIMRQTTEARLPDMMRNVANNMHLILDGKCPSMLPKRPDTPVLVIGAGPSLEREKHLDLLAESNWKYPIISTDRTLVPLLERGIVPDLVGSVDGHPIISKFYDGELVDKYADRLKAVLPITIHPNTAKFKGEKYWYVPRMDDFDVDGWISLTKSLQHMVWKSVLVTGGCAGTFCWNLGLYLHCNPLILIGMDLSYDTTDYKQTIYYNALLNYYKGDEKQVEQAIQKGYNPIYRRHYLIDPVFQTYHAFMMNYINQVDVTTVNCTEGGSVFGGKVLCSNFREVLERYCPKKGEV</sequence>
<proteinExistence type="predicted"/>
<dbReference type="PANTHER" id="PTHR41786">
    <property type="entry name" value="MOTILITY ACCESSORY FACTOR MAF"/>
    <property type="match status" value="1"/>
</dbReference>
<evidence type="ECO:0000259" key="1">
    <source>
        <dbReference type="Pfam" id="PF01973"/>
    </source>
</evidence>
<dbReference type="Pfam" id="PF01973">
    <property type="entry name" value="MptE-like"/>
    <property type="match status" value="1"/>
</dbReference>
<protein>
    <recommendedName>
        <fullName evidence="1">6-hydroxymethylpterin diphosphokinase MptE-like domain-containing protein</fullName>
    </recommendedName>
</protein>
<feature type="domain" description="6-hydroxymethylpterin diphosphokinase MptE-like" evidence="1">
    <location>
        <begin position="28"/>
        <end position="206"/>
    </location>
</feature>
<accession>A0A6M3J4S2</accession>
<dbReference type="PANTHER" id="PTHR41786:SF1">
    <property type="entry name" value="6-HYDROXYMETHYLPTERIN DIPHOSPHOKINASE MPTE-LIKE DOMAIN-CONTAINING PROTEIN"/>
    <property type="match status" value="1"/>
</dbReference>
<evidence type="ECO:0000313" key="2">
    <source>
        <dbReference type="EMBL" id="QJA64488.1"/>
    </source>
</evidence>
<dbReference type="EMBL" id="MT141520">
    <property type="protein sequence ID" value="QJA64488.1"/>
    <property type="molecule type" value="Genomic_DNA"/>
</dbReference>
<dbReference type="AlphaFoldDB" id="A0A6M3J4S2"/>
<name>A0A6M3J4S2_9ZZZZ</name>
<reference evidence="2" key="1">
    <citation type="submission" date="2020-03" db="EMBL/GenBank/DDBJ databases">
        <title>The deep terrestrial virosphere.</title>
        <authorList>
            <person name="Holmfeldt K."/>
            <person name="Nilsson E."/>
            <person name="Simone D."/>
            <person name="Lopez-Fernandez M."/>
            <person name="Wu X."/>
            <person name="de Brujin I."/>
            <person name="Lundin D."/>
            <person name="Andersson A."/>
            <person name="Bertilsson S."/>
            <person name="Dopson M."/>
        </authorList>
    </citation>
    <scope>NUCLEOTIDE SEQUENCE</scope>
    <source>
        <strain evidence="2">MM415B00496</strain>
    </source>
</reference>
<dbReference type="InterPro" id="IPR002826">
    <property type="entry name" value="MptE-like"/>
</dbReference>
<organism evidence="2">
    <name type="scientific">viral metagenome</name>
    <dbReference type="NCBI Taxonomy" id="1070528"/>
    <lineage>
        <taxon>unclassified sequences</taxon>
        <taxon>metagenomes</taxon>
        <taxon>organismal metagenomes</taxon>
    </lineage>
</organism>
<gene>
    <name evidence="2" type="ORF">MM415B00496_0046</name>
</gene>